<dbReference type="PIRSF" id="PIRSF002741">
    <property type="entry name" value="MppA"/>
    <property type="match status" value="1"/>
</dbReference>
<keyword evidence="3" id="KW-0732">Signal</keyword>
<dbReference type="STRING" id="1192868.GCA_000304395_00497"/>
<feature type="signal peptide" evidence="3">
    <location>
        <begin position="1"/>
        <end position="27"/>
    </location>
</feature>
<name>A0A316BJ93_PSESE</name>
<dbReference type="EMBL" id="QGGG01000029">
    <property type="protein sequence ID" value="PWJ73014.1"/>
    <property type="molecule type" value="Genomic_DNA"/>
</dbReference>
<dbReference type="PROSITE" id="PS51318">
    <property type="entry name" value="TAT"/>
    <property type="match status" value="1"/>
</dbReference>
<gene>
    <name evidence="5" type="ORF">C7441_12919</name>
</gene>
<evidence type="ECO:0000256" key="1">
    <source>
        <dbReference type="ARBA" id="ARBA00004418"/>
    </source>
</evidence>
<dbReference type="GO" id="GO:0043190">
    <property type="term" value="C:ATP-binding cassette (ABC) transporter complex"/>
    <property type="evidence" value="ECO:0007669"/>
    <property type="project" value="InterPro"/>
</dbReference>
<sequence length="533" mass="58006">MLTRRSLLFSAAAIAAAPYFLSESAQAATPKNILVMAAAIDDVVGGFDPAEAYEPASYDVCGNLYRTLVTVDPADPTRMIGDLATSWDVSEDGLTLTFQLQDDLVFESGNPLTAEDAAFSLQRVVKLNLAPGHILTQFGWTADNVDGLIRTDGSRTLVLTLPEIQAPGIVLSCLSDLCGSVVDKVEVLKHETDGDLGNNWLKTHSAGSGAYRLVEWLASDRIVLETNPNAAVKPAIPRIVIRHVSDPATQLLLLQKGDVDIARDLGSDQLKSIAGNPDFTFIHQDTLTLMYVAMNMGLPELQKPQVRQAIKWAIDYQAIAKNITPDLWNVWQSFLPKGTPGAIDDNPFQKDVAKAKALLTEAGYPDGLSLTLDYPVRWPFSEIAQAVQADLAEIGIEVQLLAGERKQVITKMRARQHQLAMGRWGPDYIDANGNAVAFCANSDDSDTSAVRNPSWTNHFVDPELTEAVNAAARELSAEKRLETYAMVQRASLERSPYAFLVQQANVAVLRKGVSGLSLGVLDNYTRYSGIQKV</sequence>
<evidence type="ECO:0000259" key="4">
    <source>
        <dbReference type="Pfam" id="PF00496"/>
    </source>
</evidence>
<feature type="chain" id="PRO_5016408359" evidence="3">
    <location>
        <begin position="28"/>
        <end position="533"/>
    </location>
</feature>
<dbReference type="InterPro" id="IPR006311">
    <property type="entry name" value="TAT_signal"/>
</dbReference>
<protein>
    <submittedName>
        <fullName evidence="5">Peptide/nickel transport system substrate-binding protein</fullName>
    </submittedName>
</protein>
<dbReference type="GO" id="GO:0030288">
    <property type="term" value="C:outer membrane-bounded periplasmic space"/>
    <property type="evidence" value="ECO:0007669"/>
    <property type="project" value="UniProtKB-ARBA"/>
</dbReference>
<dbReference type="PANTHER" id="PTHR30290">
    <property type="entry name" value="PERIPLASMIC BINDING COMPONENT OF ABC TRANSPORTER"/>
    <property type="match status" value="1"/>
</dbReference>
<feature type="domain" description="Solute-binding protein family 5" evidence="4">
    <location>
        <begin position="80"/>
        <end position="444"/>
    </location>
</feature>
<accession>A0A316BJ93</accession>
<evidence type="ECO:0000256" key="3">
    <source>
        <dbReference type="SAM" id="SignalP"/>
    </source>
</evidence>
<dbReference type="Gene3D" id="3.10.105.10">
    <property type="entry name" value="Dipeptide-binding Protein, Domain 3"/>
    <property type="match status" value="1"/>
</dbReference>
<dbReference type="CDD" id="cd08512">
    <property type="entry name" value="PBP2_NikA_DppA_OppA_like_7"/>
    <property type="match status" value="1"/>
</dbReference>
<dbReference type="Gene3D" id="3.40.190.10">
    <property type="entry name" value="Periplasmic binding protein-like II"/>
    <property type="match status" value="1"/>
</dbReference>
<dbReference type="InterPro" id="IPR030678">
    <property type="entry name" value="Peptide/Ni-bd"/>
</dbReference>
<dbReference type="Pfam" id="PF00496">
    <property type="entry name" value="SBP_bac_5"/>
    <property type="match status" value="1"/>
</dbReference>
<reference evidence="5 6" key="1">
    <citation type="submission" date="2018-05" db="EMBL/GenBank/DDBJ databases">
        <title>Genomic Encyclopedia of Type Strains, Phase IV (KMG-IV): sequencing the most valuable type-strain genomes for metagenomic binning, comparative biology and taxonomic classification.</title>
        <authorList>
            <person name="Goeker M."/>
        </authorList>
    </citation>
    <scope>NUCLEOTIDE SEQUENCE [LARGE SCALE GENOMIC DNA]</scope>
    <source>
        <strain evidence="5 6">DSM 6986</strain>
    </source>
</reference>
<dbReference type="InterPro" id="IPR000914">
    <property type="entry name" value="SBP_5_dom"/>
</dbReference>
<keyword evidence="6" id="KW-1185">Reference proteome</keyword>
<dbReference type="GO" id="GO:0015833">
    <property type="term" value="P:peptide transport"/>
    <property type="evidence" value="ECO:0007669"/>
    <property type="project" value="TreeGrafter"/>
</dbReference>
<dbReference type="RefSeq" id="WP_244916245.1">
    <property type="nucleotide sequence ID" value="NZ_QGGG01000029.1"/>
</dbReference>
<evidence type="ECO:0000256" key="2">
    <source>
        <dbReference type="ARBA" id="ARBA00005695"/>
    </source>
</evidence>
<dbReference type="Proteomes" id="UP000245396">
    <property type="component" value="Unassembled WGS sequence"/>
</dbReference>
<comment type="caution">
    <text evidence="5">The sequence shown here is derived from an EMBL/GenBank/DDBJ whole genome shotgun (WGS) entry which is preliminary data.</text>
</comment>
<dbReference type="InterPro" id="IPR039424">
    <property type="entry name" value="SBP_5"/>
</dbReference>
<comment type="similarity">
    <text evidence="2">Belongs to the bacterial solute-binding protein 5 family.</text>
</comment>
<dbReference type="Gene3D" id="3.90.76.10">
    <property type="entry name" value="Dipeptide-binding Protein, Domain 1"/>
    <property type="match status" value="1"/>
</dbReference>
<dbReference type="GO" id="GO:1904680">
    <property type="term" value="F:peptide transmembrane transporter activity"/>
    <property type="evidence" value="ECO:0007669"/>
    <property type="project" value="TreeGrafter"/>
</dbReference>
<evidence type="ECO:0000313" key="6">
    <source>
        <dbReference type="Proteomes" id="UP000245396"/>
    </source>
</evidence>
<comment type="subcellular location">
    <subcellularLocation>
        <location evidence="1">Periplasm</location>
    </subcellularLocation>
</comment>
<organism evidence="5 6">
    <name type="scientific">Pseudaminobacter salicylatoxidans</name>
    <dbReference type="NCBI Taxonomy" id="93369"/>
    <lineage>
        <taxon>Bacteria</taxon>
        <taxon>Pseudomonadati</taxon>
        <taxon>Pseudomonadota</taxon>
        <taxon>Alphaproteobacteria</taxon>
        <taxon>Hyphomicrobiales</taxon>
        <taxon>Phyllobacteriaceae</taxon>
        <taxon>Pseudaminobacter</taxon>
    </lineage>
</organism>
<dbReference type="SUPFAM" id="SSF53850">
    <property type="entry name" value="Periplasmic binding protein-like II"/>
    <property type="match status" value="1"/>
</dbReference>
<dbReference type="PANTHER" id="PTHR30290:SF34">
    <property type="entry name" value="ABC TRANSPORTER, PERIPLASMIC OLIGO-PEPTIDE BINDING PROTEIN, PUTATIVE-RELATED"/>
    <property type="match status" value="1"/>
</dbReference>
<evidence type="ECO:0000313" key="5">
    <source>
        <dbReference type="EMBL" id="PWJ73014.1"/>
    </source>
</evidence>
<dbReference type="AlphaFoldDB" id="A0A316BJ93"/>
<proteinExistence type="inferred from homology"/>